<comment type="caution">
    <text evidence="2">The sequence shown here is derived from an EMBL/GenBank/DDBJ whole genome shotgun (WGS) entry which is preliminary data.</text>
</comment>
<dbReference type="AlphaFoldDB" id="A0A8J7D0H4"/>
<evidence type="ECO:0000313" key="2">
    <source>
        <dbReference type="EMBL" id="MBE3639448.1"/>
    </source>
</evidence>
<organism evidence="2 3">
    <name type="scientific">Mangrovicoccus algicola</name>
    <dbReference type="NCBI Taxonomy" id="2771008"/>
    <lineage>
        <taxon>Bacteria</taxon>
        <taxon>Pseudomonadati</taxon>
        <taxon>Pseudomonadota</taxon>
        <taxon>Alphaproteobacteria</taxon>
        <taxon>Rhodobacterales</taxon>
        <taxon>Paracoccaceae</taxon>
        <taxon>Mangrovicoccus</taxon>
    </lineage>
</organism>
<sequence length="226" mass="26615">MANPIKARFREFEHRMRKKYGRRIGTPAERRQAMLHFHLLDHGFLRTVWWNMEEIAPGIWRSNQPSPRRVAHYAKMGIRTIINLRGEKRHSPYLFEREACDRHGITLLDIELSARKLVSREDLLRLLDLMRRAERPMLMHCKSGSDRAGFAAVLYLAVVEGRPLAEARRHLHWKYLHLSSTDTGILDHVLDVYEADSAATGQTLEDWIATRYDHEALTRSWKRTRK</sequence>
<dbReference type="RefSeq" id="WP_193184136.1">
    <property type="nucleotide sequence ID" value="NZ_JACVXA010000047.1"/>
</dbReference>
<feature type="domain" description="DSP-PTPase phosphatase fused to NAD+ Kinase" evidence="1">
    <location>
        <begin position="59"/>
        <end position="150"/>
    </location>
</feature>
<proteinExistence type="predicted"/>
<dbReference type="SUPFAM" id="SSF52799">
    <property type="entry name" value="(Phosphotyrosine protein) phosphatases II"/>
    <property type="match status" value="1"/>
</dbReference>
<dbReference type="InterPro" id="IPR029021">
    <property type="entry name" value="Prot-tyrosine_phosphatase-like"/>
</dbReference>
<evidence type="ECO:0000313" key="3">
    <source>
        <dbReference type="Proteomes" id="UP000609121"/>
    </source>
</evidence>
<dbReference type="EMBL" id="JACVXA010000047">
    <property type="protein sequence ID" value="MBE3639448.1"/>
    <property type="molecule type" value="Genomic_DNA"/>
</dbReference>
<keyword evidence="3" id="KW-1185">Reference proteome</keyword>
<dbReference type="Pfam" id="PF22741">
    <property type="entry name" value="PTP-NADK"/>
    <property type="match status" value="1"/>
</dbReference>
<reference evidence="2" key="1">
    <citation type="submission" date="2020-09" db="EMBL/GenBank/DDBJ databases">
        <title>A novel bacterium of genus Mangrovicoccus, isolated from South China Sea.</title>
        <authorList>
            <person name="Huang H."/>
            <person name="Mo K."/>
            <person name="Hu Y."/>
        </authorList>
    </citation>
    <scope>NUCLEOTIDE SEQUENCE</scope>
    <source>
        <strain evidence="2">HB182678</strain>
    </source>
</reference>
<accession>A0A8J7D0H4</accession>
<name>A0A8J7D0H4_9RHOB</name>
<dbReference type="Proteomes" id="UP000609121">
    <property type="component" value="Unassembled WGS sequence"/>
</dbReference>
<dbReference type="Gene3D" id="3.90.190.10">
    <property type="entry name" value="Protein tyrosine phosphatase superfamily"/>
    <property type="match status" value="1"/>
</dbReference>
<dbReference type="InterPro" id="IPR055214">
    <property type="entry name" value="PTP-NADK"/>
</dbReference>
<protein>
    <submittedName>
        <fullName evidence="2">Tyrosine-protein phosphatase</fullName>
    </submittedName>
</protein>
<gene>
    <name evidence="2" type="ORF">ICN82_14700</name>
</gene>
<evidence type="ECO:0000259" key="1">
    <source>
        <dbReference type="Pfam" id="PF22741"/>
    </source>
</evidence>